<dbReference type="EMBL" id="BLKY01000001">
    <property type="protein sequence ID" value="GFG83681.1"/>
    <property type="molecule type" value="Genomic_DNA"/>
</dbReference>
<reference evidence="4 5" key="1">
    <citation type="journal article" date="2019" name="Emerg. Microbes Infect.">
        <title>Comprehensive subspecies identification of 175 nontuberculous mycobacteria species based on 7547 genomic profiles.</title>
        <authorList>
            <person name="Matsumoto Y."/>
            <person name="Kinjo T."/>
            <person name="Motooka D."/>
            <person name="Nabeya D."/>
            <person name="Jung N."/>
            <person name="Uechi K."/>
            <person name="Horii T."/>
            <person name="Iida T."/>
            <person name="Fujita J."/>
            <person name="Nakamura S."/>
        </authorList>
    </citation>
    <scope>NUCLEOTIDE SEQUENCE [LARGE SCALE GENOMIC DNA]</scope>
    <source>
        <strain evidence="4 5">JCM 30723</strain>
    </source>
</reference>
<proteinExistence type="inferred from homology"/>
<evidence type="ECO:0000259" key="3">
    <source>
        <dbReference type="Pfam" id="PF12484"/>
    </source>
</evidence>
<name>A0A7I9Y4T2_MYCAL</name>
<dbReference type="AlphaFoldDB" id="A0A7I9Y4T2"/>
<feature type="domain" description="PPE" evidence="2">
    <location>
        <begin position="6"/>
        <end position="167"/>
    </location>
</feature>
<feature type="domain" description="PPE family C-terminal" evidence="3">
    <location>
        <begin position="265"/>
        <end position="342"/>
    </location>
</feature>
<dbReference type="Pfam" id="PF12484">
    <property type="entry name" value="PPE-SVP"/>
    <property type="match status" value="1"/>
</dbReference>
<evidence type="ECO:0000256" key="1">
    <source>
        <dbReference type="ARBA" id="ARBA00010652"/>
    </source>
</evidence>
<dbReference type="InterPro" id="IPR038332">
    <property type="entry name" value="PPE_sf"/>
</dbReference>
<accession>A0A7I9Y4T2</accession>
<dbReference type="SUPFAM" id="SSF140459">
    <property type="entry name" value="PE/PPE dimer-like"/>
    <property type="match status" value="1"/>
</dbReference>
<dbReference type="Gene3D" id="1.20.1260.20">
    <property type="entry name" value="PPE superfamily"/>
    <property type="match status" value="1"/>
</dbReference>
<evidence type="ECO:0000259" key="2">
    <source>
        <dbReference type="Pfam" id="PF00823"/>
    </source>
</evidence>
<sequence length="347" mass="34299">MAFNMDFGALPPEINSARMYSGPGGGPLLAAADAWTQLARELNTTAASYRCAIAELATDGWRGPASAAMAGAAGHYVDWLHATAGQAEQTAVQARAAAAAFQTAWTATVSPSLIAANRLRLTTLIATNFFGQNSPAIAATEADYEQMWARDAVAMHSYAASASSAATLTPFGTPPTVTAPVAAAQPAAPLDPPTLLSIALDVPSLTSAAASTTSSSFSGIAIQTTNHALAVNAVRDEQQGIGPFIAGALASPVPGTASIAAAPVSALAGRASLAGGLSVPQGWAAAEATNAAAAGPRLATAAPAAPSALSPGAFGEAMMGALAGRGVNNAATRARRSSVIPRSPAAG</sequence>
<dbReference type="Proteomes" id="UP000465305">
    <property type="component" value="Unassembled WGS sequence"/>
</dbReference>
<evidence type="ECO:0000313" key="5">
    <source>
        <dbReference type="Proteomes" id="UP000465305"/>
    </source>
</evidence>
<evidence type="ECO:0000313" key="4">
    <source>
        <dbReference type="EMBL" id="GFG83681.1"/>
    </source>
</evidence>
<dbReference type="RefSeq" id="WP_371869076.1">
    <property type="nucleotide sequence ID" value="NZ_BLKY01000001.1"/>
</dbReference>
<dbReference type="Pfam" id="PF00823">
    <property type="entry name" value="PPE"/>
    <property type="match status" value="1"/>
</dbReference>
<gene>
    <name evidence="4" type="ORF">MALGJ_03570</name>
</gene>
<dbReference type="PANTHER" id="PTHR46766:SF1">
    <property type="entry name" value="GLUTAMINE-RICH PROTEIN 2"/>
    <property type="match status" value="1"/>
</dbReference>
<dbReference type="InterPro" id="IPR022171">
    <property type="entry name" value="PPE_C"/>
</dbReference>
<dbReference type="PANTHER" id="PTHR46766">
    <property type="entry name" value="GLUTAMINE-RICH PROTEIN 2"/>
    <property type="match status" value="1"/>
</dbReference>
<dbReference type="GO" id="GO:0052572">
    <property type="term" value="P:response to host immune response"/>
    <property type="evidence" value="ECO:0007669"/>
    <property type="project" value="TreeGrafter"/>
</dbReference>
<evidence type="ECO:0008006" key="6">
    <source>
        <dbReference type="Google" id="ProtNLM"/>
    </source>
</evidence>
<protein>
    <recommendedName>
        <fullName evidence="6">PPE family protein</fullName>
    </recommendedName>
</protein>
<dbReference type="InterPro" id="IPR000030">
    <property type="entry name" value="PPE_dom"/>
</dbReference>
<organism evidence="4 5">
    <name type="scientific">Mycolicibacter algericus</name>
    <name type="common">Mycobacterium algericum</name>
    <dbReference type="NCBI Taxonomy" id="1288388"/>
    <lineage>
        <taxon>Bacteria</taxon>
        <taxon>Bacillati</taxon>
        <taxon>Actinomycetota</taxon>
        <taxon>Actinomycetes</taxon>
        <taxon>Mycobacteriales</taxon>
        <taxon>Mycobacteriaceae</taxon>
        <taxon>Mycolicibacter</taxon>
    </lineage>
</organism>
<comment type="similarity">
    <text evidence="1">Belongs to the mycobacterial PPE family.</text>
</comment>
<comment type="caution">
    <text evidence="4">The sequence shown here is derived from an EMBL/GenBank/DDBJ whole genome shotgun (WGS) entry which is preliminary data.</text>
</comment>
<dbReference type="FunFam" id="1.20.1260.20:FF:000001">
    <property type="entry name" value="PPE family protein PPE41"/>
    <property type="match status" value="1"/>
</dbReference>